<dbReference type="RefSeq" id="WP_121461959.1">
    <property type="nucleotide sequence ID" value="NZ_RBXB01000002.1"/>
</dbReference>
<evidence type="ECO:0000313" key="1">
    <source>
        <dbReference type="EMBL" id="RKS98249.1"/>
    </source>
</evidence>
<organism evidence="1 2">
    <name type="scientific">Chryseobacterium defluvii</name>
    <dbReference type="NCBI Taxonomy" id="160396"/>
    <lineage>
        <taxon>Bacteria</taxon>
        <taxon>Pseudomonadati</taxon>
        <taxon>Bacteroidota</taxon>
        <taxon>Flavobacteriia</taxon>
        <taxon>Flavobacteriales</taxon>
        <taxon>Weeksellaceae</taxon>
        <taxon>Chryseobacterium group</taxon>
        <taxon>Chryseobacterium</taxon>
    </lineage>
</organism>
<proteinExistence type="predicted"/>
<name>A0A495SF55_9FLAO</name>
<reference evidence="1 2" key="1">
    <citation type="submission" date="2018-10" db="EMBL/GenBank/DDBJ databases">
        <title>Genomic Encyclopedia of Archaeal and Bacterial Type Strains, Phase II (KMG-II): from individual species to whole genera.</title>
        <authorList>
            <person name="Goeker M."/>
        </authorList>
    </citation>
    <scope>NUCLEOTIDE SEQUENCE [LARGE SCALE GENOMIC DNA]</scope>
    <source>
        <strain evidence="1 2">DSM 14219</strain>
    </source>
</reference>
<evidence type="ECO:0000313" key="2">
    <source>
        <dbReference type="Proteomes" id="UP000272428"/>
    </source>
</evidence>
<accession>A0A495SF55</accession>
<protein>
    <submittedName>
        <fullName evidence="1">Uncharacterized protein</fullName>
    </submittedName>
</protein>
<gene>
    <name evidence="1" type="ORF">BCF58_2390</name>
</gene>
<dbReference type="AlphaFoldDB" id="A0A495SF55"/>
<dbReference type="EMBL" id="RBXB01000002">
    <property type="protein sequence ID" value="RKS98249.1"/>
    <property type="molecule type" value="Genomic_DNA"/>
</dbReference>
<dbReference type="Proteomes" id="UP000272428">
    <property type="component" value="Unassembled WGS sequence"/>
</dbReference>
<keyword evidence="2" id="KW-1185">Reference proteome</keyword>
<comment type="caution">
    <text evidence="1">The sequence shown here is derived from an EMBL/GenBank/DDBJ whole genome shotgun (WGS) entry which is preliminary data.</text>
</comment>
<sequence>MFKIKFLDQFTNVSWKDKDKRSRYVVQYEQLPDVSKGVWNRKFHESYFSDKKKAECFCNALSEFLSDIYLTLDLVELRLRQFELSGNTELFPYSSQQKVADCRFHLLKESKKVLFCYQHIDNIKSYLNALKLHCFTICQCFKDSANSMFIYLQKLEDYFINTYRSAYQLHQKQALKFLSC</sequence>